<gene>
    <name evidence="2" type="ORF">E2562_021136</name>
</gene>
<feature type="compositionally biased region" description="Basic and acidic residues" evidence="1">
    <location>
        <begin position="8"/>
        <end position="37"/>
    </location>
</feature>
<organism evidence="2 3">
    <name type="scientific">Oryza meyeriana var. granulata</name>
    <dbReference type="NCBI Taxonomy" id="110450"/>
    <lineage>
        <taxon>Eukaryota</taxon>
        <taxon>Viridiplantae</taxon>
        <taxon>Streptophyta</taxon>
        <taxon>Embryophyta</taxon>
        <taxon>Tracheophyta</taxon>
        <taxon>Spermatophyta</taxon>
        <taxon>Magnoliopsida</taxon>
        <taxon>Liliopsida</taxon>
        <taxon>Poales</taxon>
        <taxon>Poaceae</taxon>
        <taxon>BOP clade</taxon>
        <taxon>Oryzoideae</taxon>
        <taxon>Oryzeae</taxon>
        <taxon>Oryzinae</taxon>
        <taxon>Oryza</taxon>
        <taxon>Oryza meyeriana</taxon>
    </lineage>
</organism>
<evidence type="ECO:0000256" key="1">
    <source>
        <dbReference type="SAM" id="MobiDB-lite"/>
    </source>
</evidence>
<evidence type="ECO:0000313" key="3">
    <source>
        <dbReference type="Proteomes" id="UP000479710"/>
    </source>
</evidence>
<keyword evidence="3" id="KW-1185">Reference proteome</keyword>
<protein>
    <submittedName>
        <fullName evidence="2">Uncharacterized protein</fullName>
    </submittedName>
</protein>
<dbReference type="AlphaFoldDB" id="A0A6G1BMT4"/>
<name>A0A6G1BMT4_9ORYZ</name>
<reference evidence="2 3" key="1">
    <citation type="submission" date="2019-11" db="EMBL/GenBank/DDBJ databases">
        <title>Whole genome sequence of Oryza granulata.</title>
        <authorList>
            <person name="Li W."/>
        </authorList>
    </citation>
    <scope>NUCLEOTIDE SEQUENCE [LARGE SCALE GENOMIC DNA]</scope>
    <source>
        <strain evidence="3">cv. Menghai</strain>
        <tissue evidence="2">Leaf</tissue>
    </source>
</reference>
<proteinExistence type="predicted"/>
<comment type="caution">
    <text evidence="2">The sequence shown here is derived from an EMBL/GenBank/DDBJ whole genome shotgun (WGS) entry which is preliminary data.</text>
</comment>
<dbReference type="Proteomes" id="UP000479710">
    <property type="component" value="Unassembled WGS sequence"/>
</dbReference>
<sequence length="123" mass="13335">MDNDDDLGDGKEKEGGDFDGKEGKRSDLGKEMVENTHSRNGKFSESTSGTSIAPLAQVLLLPGTKGLIASDEEYDGLMEEDETYMEELVQETGIGRSVGELAAVLEASMAHTPLRQSKRRVND</sequence>
<evidence type="ECO:0000313" key="2">
    <source>
        <dbReference type="EMBL" id="KAF0889084.1"/>
    </source>
</evidence>
<accession>A0A6G1BMT4</accession>
<dbReference type="EMBL" id="SPHZ02000012">
    <property type="protein sequence ID" value="KAF0889084.1"/>
    <property type="molecule type" value="Genomic_DNA"/>
</dbReference>
<feature type="region of interest" description="Disordered" evidence="1">
    <location>
        <begin position="1"/>
        <end position="48"/>
    </location>
</feature>